<dbReference type="AlphaFoldDB" id="D2BCC3"/>
<dbReference type="InterPro" id="IPR051907">
    <property type="entry name" value="DoxX-like_oxidoreductase"/>
</dbReference>
<keyword evidence="6 8" id="KW-0472">Membrane</keyword>
<evidence type="ECO:0000256" key="2">
    <source>
        <dbReference type="ARBA" id="ARBA00006679"/>
    </source>
</evidence>
<dbReference type="Pfam" id="PF07681">
    <property type="entry name" value="DoxX"/>
    <property type="match status" value="1"/>
</dbReference>
<dbReference type="HOGENOM" id="CLU_1160660_0_0_11"/>
<dbReference type="PRINTS" id="PR01217">
    <property type="entry name" value="PRICHEXTENSN"/>
</dbReference>
<dbReference type="STRING" id="479432.Sros_7264"/>
<dbReference type="Proteomes" id="UP000002029">
    <property type="component" value="Chromosome"/>
</dbReference>
<dbReference type="GO" id="GO:0005886">
    <property type="term" value="C:plasma membrane"/>
    <property type="evidence" value="ECO:0007669"/>
    <property type="project" value="UniProtKB-SubCell"/>
</dbReference>
<dbReference type="EMBL" id="CP001814">
    <property type="protein sequence ID" value="ACZ89952.1"/>
    <property type="molecule type" value="Genomic_DNA"/>
</dbReference>
<evidence type="ECO:0000256" key="4">
    <source>
        <dbReference type="ARBA" id="ARBA00022692"/>
    </source>
</evidence>
<keyword evidence="10" id="KW-1185">Reference proteome</keyword>
<protein>
    <submittedName>
        <fullName evidence="9">Membrane protein-like protein</fullName>
    </submittedName>
</protein>
<evidence type="ECO:0000256" key="7">
    <source>
        <dbReference type="SAM" id="MobiDB-lite"/>
    </source>
</evidence>
<feature type="transmembrane region" description="Helical" evidence="8">
    <location>
        <begin position="106"/>
        <end position="127"/>
    </location>
</feature>
<dbReference type="PANTHER" id="PTHR33452:SF1">
    <property type="entry name" value="INNER MEMBRANE PROTEIN YPHA-RELATED"/>
    <property type="match status" value="1"/>
</dbReference>
<gene>
    <name evidence="9" type="ordered locus">Sros_7264</name>
</gene>
<reference evidence="9 10" key="1">
    <citation type="journal article" date="2010" name="Stand. Genomic Sci.">
        <title>Complete genome sequence of Streptosporangium roseum type strain (NI 9100).</title>
        <authorList>
            <person name="Nolan M."/>
            <person name="Sikorski J."/>
            <person name="Jando M."/>
            <person name="Lucas S."/>
            <person name="Lapidus A."/>
            <person name="Glavina Del Rio T."/>
            <person name="Chen F."/>
            <person name="Tice H."/>
            <person name="Pitluck S."/>
            <person name="Cheng J.F."/>
            <person name="Chertkov O."/>
            <person name="Sims D."/>
            <person name="Meincke L."/>
            <person name="Brettin T."/>
            <person name="Han C."/>
            <person name="Detter J.C."/>
            <person name="Bruce D."/>
            <person name="Goodwin L."/>
            <person name="Land M."/>
            <person name="Hauser L."/>
            <person name="Chang Y.J."/>
            <person name="Jeffries C.D."/>
            <person name="Ivanova N."/>
            <person name="Mavromatis K."/>
            <person name="Mikhailova N."/>
            <person name="Chen A."/>
            <person name="Palaniappan K."/>
            <person name="Chain P."/>
            <person name="Rohde M."/>
            <person name="Goker M."/>
            <person name="Bristow J."/>
            <person name="Eisen J.A."/>
            <person name="Markowitz V."/>
            <person name="Hugenholtz P."/>
            <person name="Kyrpides N.C."/>
            <person name="Klenk H.P."/>
        </authorList>
    </citation>
    <scope>NUCLEOTIDE SEQUENCE [LARGE SCALE GENOMIC DNA]</scope>
    <source>
        <strain evidence="10">ATCC 12428 / DSM 43021 / JCM 3005 / NI 9100</strain>
    </source>
</reference>
<evidence type="ECO:0000256" key="5">
    <source>
        <dbReference type="ARBA" id="ARBA00022989"/>
    </source>
</evidence>
<feature type="region of interest" description="Disordered" evidence="7">
    <location>
        <begin position="142"/>
        <end position="216"/>
    </location>
</feature>
<name>D2BCC3_STRRD</name>
<keyword evidence="5 8" id="KW-1133">Transmembrane helix</keyword>
<evidence type="ECO:0000256" key="1">
    <source>
        <dbReference type="ARBA" id="ARBA00004651"/>
    </source>
</evidence>
<evidence type="ECO:0000313" key="10">
    <source>
        <dbReference type="Proteomes" id="UP000002029"/>
    </source>
</evidence>
<accession>D2BCC3</accession>
<feature type="compositionally biased region" description="Pro residues" evidence="7">
    <location>
        <begin position="167"/>
        <end position="203"/>
    </location>
</feature>
<dbReference type="RefSeq" id="WP_012893682.1">
    <property type="nucleotide sequence ID" value="NC_013595.1"/>
</dbReference>
<evidence type="ECO:0000313" key="9">
    <source>
        <dbReference type="EMBL" id="ACZ89952.1"/>
    </source>
</evidence>
<keyword evidence="4 8" id="KW-0812">Transmembrane</keyword>
<comment type="similarity">
    <text evidence="2">Belongs to the DoxX family.</text>
</comment>
<feature type="transmembrane region" description="Helical" evidence="8">
    <location>
        <begin position="5"/>
        <end position="26"/>
    </location>
</feature>
<evidence type="ECO:0000256" key="8">
    <source>
        <dbReference type="SAM" id="Phobius"/>
    </source>
</evidence>
<evidence type="ECO:0000256" key="6">
    <source>
        <dbReference type="ARBA" id="ARBA00023136"/>
    </source>
</evidence>
<feature type="transmembrane region" description="Helical" evidence="8">
    <location>
        <begin position="76"/>
        <end position="94"/>
    </location>
</feature>
<dbReference type="eggNOG" id="COG2259">
    <property type="taxonomic scope" value="Bacteria"/>
</dbReference>
<dbReference type="KEGG" id="sro:Sros_7264"/>
<dbReference type="PANTHER" id="PTHR33452">
    <property type="entry name" value="OXIDOREDUCTASE CATD-RELATED"/>
    <property type="match status" value="1"/>
</dbReference>
<sequence>MRRLLYDLAALIARLVLGVVFIAHGWQKLSSGGIDATTAGFATMGVPMPRVAATFAILVELGGGILLLLGLLTPLVGFLIAVDMLGAFIFAHMGKGVFVSEGGFELVGALGSAALLLAAGGAGRFSLDHLIFGRRRDRLRETEHPPAYVPPIAAEPLPRISPATERPQPPQQPPTERPQPPPTAEQPQPPATERPGPPAPPSGPRTEPPDAEPPPR</sequence>
<proteinExistence type="inferred from homology"/>
<comment type="subcellular location">
    <subcellularLocation>
        <location evidence="1">Cell membrane</location>
        <topology evidence="1">Multi-pass membrane protein</topology>
    </subcellularLocation>
</comment>
<dbReference type="InterPro" id="IPR032808">
    <property type="entry name" value="DoxX"/>
</dbReference>
<evidence type="ECO:0000256" key="3">
    <source>
        <dbReference type="ARBA" id="ARBA00022475"/>
    </source>
</evidence>
<organism evidence="9 10">
    <name type="scientific">Streptosporangium roseum (strain ATCC 12428 / DSM 43021 / JCM 3005 / KCTC 9067 / NCIMB 10171 / NRRL 2505 / NI 9100)</name>
    <dbReference type="NCBI Taxonomy" id="479432"/>
    <lineage>
        <taxon>Bacteria</taxon>
        <taxon>Bacillati</taxon>
        <taxon>Actinomycetota</taxon>
        <taxon>Actinomycetes</taxon>
        <taxon>Streptosporangiales</taxon>
        <taxon>Streptosporangiaceae</taxon>
        <taxon>Streptosporangium</taxon>
    </lineage>
</organism>
<keyword evidence="3" id="KW-1003">Cell membrane</keyword>